<dbReference type="InterPro" id="IPR050706">
    <property type="entry name" value="Cyclic-di-GMP_PDE-like"/>
</dbReference>
<sequence length="91" mass="9328">SLLRLVRLPVDIVKIERELVAGVCDDGHCAAVVRALAALATALDVVAVAEGIETASQRARLLELGCSLGQGFVFSRALPGPAFAAMLDAAG</sequence>
<dbReference type="InterPro" id="IPR035919">
    <property type="entry name" value="EAL_sf"/>
</dbReference>
<protein>
    <submittedName>
        <fullName evidence="2">Diguanylate phosphodiesterase, predicted domain protein</fullName>
    </submittedName>
</protein>
<feature type="non-terminal residue" evidence="2">
    <location>
        <position position="1"/>
    </location>
</feature>
<dbReference type="Pfam" id="PF00563">
    <property type="entry name" value="EAL"/>
    <property type="match status" value="1"/>
</dbReference>
<name>T1BXX7_9ZZZZ</name>
<dbReference type="GO" id="GO:0071111">
    <property type="term" value="F:cyclic-guanylate-specific phosphodiesterase activity"/>
    <property type="evidence" value="ECO:0007669"/>
    <property type="project" value="InterPro"/>
</dbReference>
<evidence type="ECO:0000259" key="1">
    <source>
        <dbReference type="PROSITE" id="PS50883"/>
    </source>
</evidence>
<reference evidence="2" key="1">
    <citation type="submission" date="2013-08" db="EMBL/GenBank/DDBJ databases">
        <authorList>
            <person name="Mendez C."/>
            <person name="Richter M."/>
            <person name="Ferrer M."/>
            <person name="Sanchez J."/>
        </authorList>
    </citation>
    <scope>NUCLEOTIDE SEQUENCE</scope>
</reference>
<feature type="domain" description="EAL" evidence="1">
    <location>
        <begin position="1"/>
        <end position="91"/>
    </location>
</feature>
<proteinExistence type="predicted"/>
<dbReference type="EMBL" id="AUZZ01003062">
    <property type="protein sequence ID" value="EQD58054.1"/>
    <property type="molecule type" value="Genomic_DNA"/>
</dbReference>
<accession>T1BXX7</accession>
<organism evidence="2">
    <name type="scientific">mine drainage metagenome</name>
    <dbReference type="NCBI Taxonomy" id="410659"/>
    <lineage>
        <taxon>unclassified sequences</taxon>
        <taxon>metagenomes</taxon>
        <taxon>ecological metagenomes</taxon>
    </lineage>
</organism>
<dbReference type="PANTHER" id="PTHR33121">
    <property type="entry name" value="CYCLIC DI-GMP PHOSPHODIESTERASE PDEF"/>
    <property type="match status" value="1"/>
</dbReference>
<comment type="caution">
    <text evidence="2">The sequence shown here is derived from an EMBL/GenBank/DDBJ whole genome shotgun (WGS) entry which is preliminary data.</text>
</comment>
<dbReference type="Gene3D" id="3.20.20.450">
    <property type="entry name" value="EAL domain"/>
    <property type="match status" value="1"/>
</dbReference>
<evidence type="ECO:0000313" key="2">
    <source>
        <dbReference type="EMBL" id="EQD58054.1"/>
    </source>
</evidence>
<dbReference type="SUPFAM" id="SSF141868">
    <property type="entry name" value="EAL domain-like"/>
    <property type="match status" value="1"/>
</dbReference>
<reference evidence="2" key="2">
    <citation type="journal article" date="2014" name="ISME J.">
        <title>Microbial stratification in low pH oxic and suboxic macroscopic growths along an acid mine drainage.</title>
        <authorList>
            <person name="Mendez-Garcia C."/>
            <person name="Mesa V."/>
            <person name="Sprenger R.R."/>
            <person name="Richter M."/>
            <person name="Diez M.S."/>
            <person name="Solano J."/>
            <person name="Bargiela R."/>
            <person name="Golyshina O.V."/>
            <person name="Manteca A."/>
            <person name="Ramos J.L."/>
            <person name="Gallego J.R."/>
            <person name="Llorente I."/>
            <person name="Martins Dos Santos V.A."/>
            <person name="Jensen O.N."/>
            <person name="Pelaez A.I."/>
            <person name="Sanchez J."/>
            <person name="Ferrer M."/>
        </authorList>
    </citation>
    <scope>NUCLEOTIDE SEQUENCE</scope>
</reference>
<dbReference type="AlphaFoldDB" id="T1BXX7"/>
<gene>
    <name evidence="2" type="ORF">B2A_04548</name>
</gene>
<dbReference type="InterPro" id="IPR001633">
    <property type="entry name" value="EAL_dom"/>
</dbReference>
<dbReference type="PANTHER" id="PTHR33121:SF70">
    <property type="entry name" value="SIGNALING PROTEIN YKOW"/>
    <property type="match status" value="1"/>
</dbReference>
<dbReference type="PROSITE" id="PS50883">
    <property type="entry name" value="EAL"/>
    <property type="match status" value="1"/>
</dbReference>